<dbReference type="AlphaFoldDB" id="A0AAV7LQC6"/>
<organism evidence="1 2">
    <name type="scientific">Pleurodeles waltl</name>
    <name type="common">Iberian ribbed newt</name>
    <dbReference type="NCBI Taxonomy" id="8319"/>
    <lineage>
        <taxon>Eukaryota</taxon>
        <taxon>Metazoa</taxon>
        <taxon>Chordata</taxon>
        <taxon>Craniata</taxon>
        <taxon>Vertebrata</taxon>
        <taxon>Euteleostomi</taxon>
        <taxon>Amphibia</taxon>
        <taxon>Batrachia</taxon>
        <taxon>Caudata</taxon>
        <taxon>Salamandroidea</taxon>
        <taxon>Salamandridae</taxon>
        <taxon>Pleurodelinae</taxon>
        <taxon>Pleurodeles</taxon>
    </lineage>
</organism>
<dbReference type="Proteomes" id="UP001066276">
    <property type="component" value="Chromosome 11"/>
</dbReference>
<evidence type="ECO:0000313" key="2">
    <source>
        <dbReference type="Proteomes" id="UP001066276"/>
    </source>
</evidence>
<protein>
    <submittedName>
        <fullName evidence="1">Uncharacterized protein</fullName>
    </submittedName>
</protein>
<sequence>MDPPDASAEATSDVATEVPITQAYMDRFLQAIRIETSSLKSDAKSCIHELKQEVTELELVGAGGSSGRGGRVAELEHTVETRSEDHEALWRRMGILEE</sequence>
<dbReference type="EMBL" id="JANPWB010000015">
    <property type="protein sequence ID" value="KAJ1093277.1"/>
    <property type="molecule type" value="Genomic_DNA"/>
</dbReference>
<keyword evidence="2" id="KW-1185">Reference proteome</keyword>
<comment type="caution">
    <text evidence="1">The sequence shown here is derived from an EMBL/GenBank/DDBJ whole genome shotgun (WGS) entry which is preliminary data.</text>
</comment>
<gene>
    <name evidence="1" type="ORF">NDU88_006382</name>
</gene>
<proteinExistence type="predicted"/>
<accession>A0AAV7LQC6</accession>
<evidence type="ECO:0000313" key="1">
    <source>
        <dbReference type="EMBL" id="KAJ1093277.1"/>
    </source>
</evidence>
<reference evidence="1" key="1">
    <citation type="journal article" date="2022" name="bioRxiv">
        <title>Sequencing and chromosome-scale assembly of the giantPleurodeles waltlgenome.</title>
        <authorList>
            <person name="Brown T."/>
            <person name="Elewa A."/>
            <person name="Iarovenko S."/>
            <person name="Subramanian E."/>
            <person name="Araus A.J."/>
            <person name="Petzold A."/>
            <person name="Susuki M."/>
            <person name="Suzuki K.-i.T."/>
            <person name="Hayashi T."/>
            <person name="Toyoda A."/>
            <person name="Oliveira C."/>
            <person name="Osipova E."/>
            <person name="Leigh N.D."/>
            <person name="Simon A."/>
            <person name="Yun M.H."/>
        </authorList>
    </citation>
    <scope>NUCLEOTIDE SEQUENCE</scope>
    <source>
        <strain evidence="1">20211129_DDA</strain>
        <tissue evidence="1">Liver</tissue>
    </source>
</reference>
<name>A0AAV7LQC6_PLEWA</name>